<dbReference type="GO" id="GO:0004617">
    <property type="term" value="F:phosphoglycerate dehydrogenase activity"/>
    <property type="evidence" value="ECO:0007669"/>
    <property type="project" value="UniProtKB-EC"/>
</dbReference>
<dbReference type="InterPro" id="IPR050857">
    <property type="entry name" value="D-2-hydroxyacid_DH"/>
</dbReference>
<keyword evidence="3" id="KW-0520">NAD</keyword>
<protein>
    <submittedName>
        <fullName evidence="7">Phosphoglycerate dehydrogenase</fullName>
        <ecNumber evidence="7">1.1.1.95</ecNumber>
    </submittedName>
</protein>
<dbReference type="EC" id="1.1.1.95" evidence="7"/>
<proteinExistence type="inferred from homology"/>
<dbReference type="RefSeq" id="WP_066421020.1">
    <property type="nucleotide sequence ID" value="NZ_FKBS01000029.1"/>
</dbReference>
<dbReference type="CDD" id="cd12173">
    <property type="entry name" value="PGDH_4"/>
    <property type="match status" value="1"/>
</dbReference>
<evidence type="ECO:0000313" key="7">
    <source>
        <dbReference type="EMBL" id="SAI59234.1"/>
    </source>
</evidence>
<dbReference type="SUPFAM" id="SSF52283">
    <property type="entry name" value="Formate/glycerate dehydrogenase catalytic domain-like"/>
    <property type="match status" value="1"/>
</dbReference>
<comment type="similarity">
    <text evidence="1 4">Belongs to the D-isomer specific 2-hydroxyacid dehydrogenase family.</text>
</comment>
<reference evidence="7 8" key="1">
    <citation type="submission" date="2016-03" db="EMBL/GenBank/DDBJ databases">
        <authorList>
            <consortium name="Pathogen Informatics"/>
        </authorList>
    </citation>
    <scope>NUCLEOTIDE SEQUENCE [LARGE SCALE GENOMIC DNA]</scope>
    <source>
        <strain evidence="7 8">NCTC13364</strain>
    </source>
</reference>
<feature type="domain" description="D-isomer specific 2-hydroxyacid dehydrogenase NAD-binding" evidence="6">
    <location>
        <begin position="104"/>
        <end position="282"/>
    </location>
</feature>
<evidence type="ECO:0000256" key="1">
    <source>
        <dbReference type="ARBA" id="ARBA00005854"/>
    </source>
</evidence>
<dbReference type="PANTHER" id="PTHR42789">
    <property type="entry name" value="D-ISOMER SPECIFIC 2-HYDROXYACID DEHYDROGENASE FAMILY PROTEIN (AFU_ORTHOLOGUE AFUA_6G10090)"/>
    <property type="match status" value="1"/>
</dbReference>
<keyword evidence="2 4" id="KW-0560">Oxidoreductase</keyword>
<evidence type="ECO:0000313" key="8">
    <source>
        <dbReference type="Proteomes" id="UP000077037"/>
    </source>
</evidence>
<dbReference type="FunFam" id="3.40.50.720:FF:000203">
    <property type="entry name" value="D-3-phosphoglycerate dehydrogenase (SerA)"/>
    <property type="match status" value="1"/>
</dbReference>
<accession>A0A157RMW9</accession>
<evidence type="ECO:0000256" key="2">
    <source>
        <dbReference type="ARBA" id="ARBA00023002"/>
    </source>
</evidence>
<evidence type="ECO:0000259" key="5">
    <source>
        <dbReference type="Pfam" id="PF00389"/>
    </source>
</evidence>
<dbReference type="InterPro" id="IPR006140">
    <property type="entry name" value="D-isomer_DH_NAD-bd"/>
</dbReference>
<dbReference type="SUPFAM" id="SSF51735">
    <property type="entry name" value="NAD(P)-binding Rossmann-fold domains"/>
    <property type="match status" value="1"/>
</dbReference>
<dbReference type="Gene3D" id="3.40.50.720">
    <property type="entry name" value="NAD(P)-binding Rossmann-like Domain"/>
    <property type="match status" value="2"/>
</dbReference>
<dbReference type="EMBL" id="FKBS01000029">
    <property type="protein sequence ID" value="SAI59234.1"/>
    <property type="molecule type" value="Genomic_DNA"/>
</dbReference>
<dbReference type="PANTHER" id="PTHR42789:SF1">
    <property type="entry name" value="D-ISOMER SPECIFIC 2-HYDROXYACID DEHYDROGENASE FAMILY PROTEIN (AFU_ORTHOLOGUE AFUA_6G10090)"/>
    <property type="match status" value="1"/>
</dbReference>
<evidence type="ECO:0000256" key="3">
    <source>
        <dbReference type="ARBA" id="ARBA00023027"/>
    </source>
</evidence>
<dbReference type="Proteomes" id="UP000077037">
    <property type="component" value="Unassembled WGS sequence"/>
</dbReference>
<dbReference type="InterPro" id="IPR029753">
    <property type="entry name" value="D-isomer_DH_CS"/>
</dbReference>
<dbReference type="InterPro" id="IPR006139">
    <property type="entry name" value="D-isomer_2_OHA_DH_cat_dom"/>
</dbReference>
<feature type="domain" description="D-isomer specific 2-hydroxyacid dehydrogenase catalytic" evidence="5">
    <location>
        <begin position="5"/>
        <end position="312"/>
    </location>
</feature>
<gene>
    <name evidence="7" type="primary">serA_3</name>
    <name evidence="7" type="ORF">SAMEA1982600_05248</name>
</gene>
<evidence type="ECO:0000259" key="6">
    <source>
        <dbReference type="Pfam" id="PF02826"/>
    </source>
</evidence>
<organism evidence="7 8">
    <name type="scientific">Bordetella ansorpii</name>
    <dbReference type="NCBI Taxonomy" id="288768"/>
    <lineage>
        <taxon>Bacteria</taxon>
        <taxon>Pseudomonadati</taxon>
        <taxon>Pseudomonadota</taxon>
        <taxon>Betaproteobacteria</taxon>
        <taxon>Burkholderiales</taxon>
        <taxon>Alcaligenaceae</taxon>
        <taxon>Bordetella</taxon>
    </lineage>
</organism>
<sequence>MPTCVIAQPIHAIAARLLSEAGIEPVQAAGTDLAALRQAIVCADAVIVRDALPAPVMDLAPRLCVIANHGTGTDKIDVRHATAQGIPVVFTPDANVRSVAEHALMLMLATARQAAQADAASRAGNWRFKYEQPMQSLHGKTLGIIGLGKTGRLLCEMAGQGLRMRTLAWSPSLPADAPLPPGIERADTLADLLRQADVVSLHRPLRADTRHTLNADAIALMKPGAIVVNTSRGGLIDEPALADALRDGRLFGAGLDVFADEPLPAQSVLAGLANTVLTPHVAGSTQEALMATASGCVAQIIEVLSGQRPAHLADPSVWAGRRLPASPLLQV</sequence>
<dbReference type="AlphaFoldDB" id="A0A157RMW9"/>
<dbReference type="PROSITE" id="PS00671">
    <property type="entry name" value="D_2_HYDROXYACID_DH_3"/>
    <property type="match status" value="1"/>
</dbReference>
<dbReference type="GO" id="GO:0051287">
    <property type="term" value="F:NAD binding"/>
    <property type="evidence" value="ECO:0007669"/>
    <property type="project" value="InterPro"/>
</dbReference>
<dbReference type="Pfam" id="PF02826">
    <property type="entry name" value="2-Hacid_dh_C"/>
    <property type="match status" value="1"/>
</dbReference>
<dbReference type="OrthoDB" id="9805416at2"/>
<dbReference type="InterPro" id="IPR036291">
    <property type="entry name" value="NAD(P)-bd_dom_sf"/>
</dbReference>
<name>A0A157RMW9_9BORD</name>
<dbReference type="Pfam" id="PF00389">
    <property type="entry name" value="2-Hacid_dh"/>
    <property type="match status" value="1"/>
</dbReference>
<evidence type="ECO:0000256" key="4">
    <source>
        <dbReference type="RuleBase" id="RU003719"/>
    </source>
</evidence>